<dbReference type="Gene3D" id="4.10.240.10">
    <property type="entry name" value="Zn(2)-C6 fungal-type DNA-binding domain"/>
    <property type="match status" value="1"/>
</dbReference>
<name>A0A1V6PHK9_PENDC</name>
<dbReference type="GO" id="GO:0005634">
    <property type="term" value="C:nucleus"/>
    <property type="evidence" value="ECO:0007669"/>
    <property type="project" value="UniProtKB-SubCell"/>
</dbReference>
<dbReference type="AlphaFoldDB" id="A0A1V6PHK9"/>
<evidence type="ECO:0000256" key="2">
    <source>
        <dbReference type="ARBA" id="ARBA00023015"/>
    </source>
</evidence>
<dbReference type="CDD" id="cd00067">
    <property type="entry name" value="GAL4"/>
    <property type="match status" value="1"/>
</dbReference>
<evidence type="ECO:0000256" key="3">
    <source>
        <dbReference type="ARBA" id="ARBA00023125"/>
    </source>
</evidence>
<dbReference type="GO" id="GO:0008270">
    <property type="term" value="F:zinc ion binding"/>
    <property type="evidence" value="ECO:0007669"/>
    <property type="project" value="InterPro"/>
</dbReference>
<dbReference type="EMBL" id="MDYL01000004">
    <property type="protein sequence ID" value="OQD76550.1"/>
    <property type="molecule type" value="Genomic_DNA"/>
</dbReference>
<dbReference type="SMART" id="SM00066">
    <property type="entry name" value="GAL4"/>
    <property type="match status" value="1"/>
</dbReference>
<feature type="compositionally biased region" description="Gly residues" evidence="6">
    <location>
        <begin position="107"/>
        <end position="124"/>
    </location>
</feature>
<protein>
    <recommendedName>
        <fullName evidence="7">Zn(2)-C6 fungal-type domain-containing protein</fullName>
    </recommendedName>
</protein>
<keyword evidence="9" id="KW-1185">Reference proteome</keyword>
<dbReference type="InterPro" id="IPR036864">
    <property type="entry name" value="Zn2-C6_fun-type_DNA-bd_sf"/>
</dbReference>
<feature type="compositionally biased region" description="Polar residues" evidence="6">
    <location>
        <begin position="312"/>
        <end position="322"/>
    </location>
</feature>
<dbReference type="OMA" id="CHACIIR"/>
<evidence type="ECO:0000256" key="1">
    <source>
        <dbReference type="ARBA" id="ARBA00004123"/>
    </source>
</evidence>
<organism evidence="8 9">
    <name type="scientific">Penicillium decumbens</name>
    <dbReference type="NCBI Taxonomy" id="69771"/>
    <lineage>
        <taxon>Eukaryota</taxon>
        <taxon>Fungi</taxon>
        <taxon>Dikarya</taxon>
        <taxon>Ascomycota</taxon>
        <taxon>Pezizomycotina</taxon>
        <taxon>Eurotiomycetes</taxon>
        <taxon>Eurotiomycetidae</taxon>
        <taxon>Eurotiales</taxon>
        <taxon>Aspergillaceae</taxon>
        <taxon>Penicillium</taxon>
    </lineage>
</organism>
<evidence type="ECO:0000256" key="6">
    <source>
        <dbReference type="SAM" id="MobiDB-lite"/>
    </source>
</evidence>
<dbReference type="GO" id="GO:0000981">
    <property type="term" value="F:DNA-binding transcription factor activity, RNA polymerase II-specific"/>
    <property type="evidence" value="ECO:0007669"/>
    <property type="project" value="InterPro"/>
</dbReference>
<dbReference type="SUPFAM" id="SSF57701">
    <property type="entry name" value="Zn2/Cys6 DNA-binding domain"/>
    <property type="match status" value="1"/>
</dbReference>
<dbReference type="Proteomes" id="UP000191522">
    <property type="component" value="Unassembled WGS sequence"/>
</dbReference>
<dbReference type="PANTHER" id="PTHR31001:SF89">
    <property type="entry name" value="ZN(2)-C6 FUNGAL-TYPE DOMAIN-CONTAINING PROTEIN"/>
    <property type="match status" value="1"/>
</dbReference>
<dbReference type="Pfam" id="PF00172">
    <property type="entry name" value="Zn_clus"/>
    <property type="match status" value="1"/>
</dbReference>
<feature type="compositionally biased region" description="Low complexity" evidence="6">
    <location>
        <begin position="125"/>
        <end position="149"/>
    </location>
</feature>
<comment type="caution">
    <text evidence="8">The sequence shown here is derived from an EMBL/GenBank/DDBJ whole genome shotgun (WGS) entry which is preliminary data.</text>
</comment>
<dbReference type="InterPro" id="IPR050613">
    <property type="entry name" value="Sec_Metabolite_Reg"/>
</dbReference>
<dbReference type="PANTHER" id="PTHR31001">
    <property type="entry name" value="UNCHARACTERIZED TRANSCRIPTIONAL REGULATORY PROTEIN"/>
    <property type="match status" value="1"/>
</dbReference>
<keyword evidence="2" id="KW-0805">Transcription regulation</keyword>
<accession>A0A1V6PHK9</accession>
<dbReference type="GO" id="GO:0003677">
    <property type="term" value="F:DNA binding"/>
    <property type="evidence" value="ECO:0007669"/>
    <property type="project" value="UniProtKB-KW"/>
</dbReference>
<keyword evidence="4" id="KW-0804">Transcription</keyword>
<dbReference type="InterPro" id="IPR001138">
    <property type="entry name" value="Zn2Cys6_DnaBD"/>
</dbReference>
<reference evidence="9" key="1">
    <citation type="journal article" date="2017" name="Nat. Microbiol.">
        <title>Global analysis of biosynthetic gene clusters reveals vast potential of secondary metabolite production in Penicillium species.</title>
        <authorList>
            <person name="Nielsen J.C."/>
            <person name="Grijseels S."/>
            <person name="Prigent S."/>
            <person name="Ji B."/>
            <person name="Dainat J."/>
            <person name="Nielsen K.F."/>
            <person name="Frisvad J.C."/>
            <person name="Workman M."/>
            <person name="Nielsen J."/>
        </authorList>
    </citation>
    <scope>NUCLEOTIDE SEQUENCE [LARGE SCALE GENOMIC DNA]</scope>
    <source>
        <strain evidence="9">IBT 11843</strain>
    </source>
</reference>
<dbReference type="OrthoDB" id="4159781at2759"/>
<evidence type="ECO:0000256" key="5">
    <source>
        <dbReference type="ARBA" id="ARBA00023242"/>
    </source>
</evidence>
<dbReference type="PROSITE" id="PS50048">
    <property type="entry name" value="ZN2_CY6_FUNGAL_2"/>
    <property type="match status" value="1"/>
</dbReference>
<dbReference type="STRING" id="69771.A0A1V6PHK9"/>
<comment type="subcellular location">
    <subcellularLocation>
        <location evidence="1">Nucleus</location>
    </subcellularLocation>
</comment>
<evidence type="ECO:0000259" key="7">
    <source>
        <dbReference type="PROSITE" id="PS50048"/>
    </source>
</evidence>
<keyword evidence="3" id="KW-0238">DNA-binding</keyword>
<proteinExistence type="predicted"/>
<feature type="compositionally biased region" description="Low complexity" evidence="6">
    <location>
        <begin position="289"/>
        <end position="306"/>
    </location>
</feature>
<gene>
    <name evidence="8" type="ORF">PENDEC_c004G04091</name>
</gene>
<dbReference type="PROSITE" id="PS00463">
    <property type="entry name" value="ZN2_CY6_FUNGAL_1"/>
    <property type="match status" value="1"/>
</dbReference>
<keyword evidence="5" id="KW-0539">Nucleus</keyword>
<evidence type="ECO:0000256" key="4">
    <source>
        <dbReference type="ARBA" id="ARBA00023163"/>
    </source>
</evidence>
<evidence type="ECO:0000313" key="9">
    <source>
        <dbReference type="Proteomes" id="UP000191522"/>
    </source>
</evidence>
<feature type="region of interest" description="Disordered" evidence="6">
    <location>
        <begin position="278"/>
        <end position="331"/>
    </location>
</feature>
<feature type="domain" description="Zn(2)-C6 fungal-type" evidence="7">
    <location>
        <begin position="15"/>
        <end position="46"/>
    </location>
</feature>
<sequence length="396" mass="42458">MPPSDSKAKIRPQQSCLKCRERKVKCDRLVPCHACIIRGIEAECTYLTTAEDRAHISQAEIIERLRREVAQLRNQLSQGRPSPSPSPRSQYARAYTGHSPSPSNYGAGAGTGYSAGGSADGGSWPGSSPSSTTTMTNSVTVTSPGSTGSENGTQMQSYPVQGQFDAQSVEMDVATVGEAGLGVYTSDEATILQRQAGSVAFGPGDMQGSMSIHGLPQSMPEGVGLYPSMQLYNPSYMVKGEDQVYPYVAGHDNYMDHYNGYSTNDVQRSHAYQQQWGHDAGHQYPPTHAHPNPSYYSSSSLGALSNDPHAQLPSSHSLQNPPTRIPSGESFRASPFEAIPSSWKGEGKQELLQTILRTIGSCDEEQVDQVVQVVRSSATPEDAVLGICQILGIGAQ</sequence>
<feature type="region of interest" description="Disordered" evidence="6">
    <location>
        <begin position="74"/>
        <end position="156"/>
    </location>
</feature>
<evidence type="ECO:0000313" key="8">
    <source>
        <dbReference type="EMBL" id="OQD76550.1"/>
    </source>
</evidence>